<organism evidence="2 3">
    <name type="scientific">Methylotuvimicrobium buryatense</name>
    <name type="common">Methylomicrobium buryatense</name>
    <dbReference type="NCBI Taxonomy" id="95641"/>
    <lineage>
        <taxon>Bacteria</taxon>
        <taxon>Pseudomonadati</taxon>
        <taxon>Pseudomonadota</taxon>
        <taxon>Gammaproteobacteria</taxon>
        <taxon>Methylococcales</taxon>
        <taxon>Methylococcaceae</taxon>
        <taxon>Methylotuvimicrobium</taxon>
    </lineage>
</organism>
<sequence>MKTAMAYGLSPDDPAWVILAVNQSGLMAMEKAINELNGVHSREIKAFEDKARLLAEKSMDKAAHEALQKISETLAVNAQNLFRKRELRITTSWLVGAAVIGASFYIGISLLTYQYLESTIYKKALNDAYQIAHDETARANWANTQTGKTAFALSQVTDIAQLAACNKPGAGWVLNKDRTICFPQQDSDGFIHGWAVPKTR</sequence>
<dbReference type="Proteomes" id="UP000305881">
    <property type="component" value="Chromosome"/>
</dbReference>
<dbReference type="EMBL" id="CP035467">
    <property type="protein sequence ID" value="QCW81035.1"/>
    <property type="molecule type" value="Genomic_DNA"/>
</dbReference>
<dbReference type="STRING" id="675511.GCA_000341735_02748"/>
<gene>
    <name evidence="2" type="ORF">EQU24_01270</name>
</gene>
<evidence type="ECO:0000313" key="3">
    <source>
        <dbReference type="Proteomes" id="UP000305881"/>
    </source>
</evidence>
<dbReference type="RefSeq" id="WP_017841244.1">
    <property type="nucleotide sequence ID" value="NZ_CP035467.1"/>
</dbReference>
<feature type="transmembrane region" description="Helical" evidence="1">
    <location>
        <begin position="93"/>
        <end position="116"/>
    </location>
</feature>
<reference evidence="3" key="1">
    <citation type="journal article" date="2019" name="J. Bacteriol.">
        <title>A Mutagenic Screen Identifies a TonB-Dependent Receptor Required for the Lanthanide Metal Switch in the Type I Methanotroph 'Methylotuvimicrobium buryatense' 5GB1C.</title>
        <authorList>
            <person name="Groom J.D."/>
            <person name="Ford S.M."/>
            <person name="Pesesky M.W."/>
            <person name="Lidstrom M.E."/>
        </authorList>
    </citation>
    <scope>NUCLEOTIDE SEQUENCE [LARGE SCALE GENOMIC DNA]</scope>
    <source>
        <strain evidence="3">5GB1C</strain>
    </source>
</reference>
<evidence type="ECO:0008006" key="4">
    <source>
        <dbReference type="Google" id="ProtNLM"/>
    </source>
</evidence>
<proteinExistence type="predicted"/>
<keyword evidence="3" id="KW-1185">Reference proteome</keyword>
<keyword evidence="1" id="KW-0472">Membrane</keyword>
<evidence type="ECO:0000256" key="1">
    <source>
        <dbReference type="SAM" id="Phobius"/>
    </source>
</evidence>
<accession>A0A4V1IJD6</accession>
<keyword evidence="1" id="KW-0812">Transmembrane</keyword>
<protein>
    <recommendedName>
        <fullName evidence="4">Replication protein</fullName>
    </recommendedName>
</protein>
<name>A0A4V1IJD6_METBY</name>
<dbReference type="KEGG" id="mbur:EQU24_01270"/>
<keyword evidence="1" id="KW-1133">Transmembrane helix</keyword>
<dbReference type="AlphaFoldDB" id="A0A4V1IJD6"/>
<evidence type="ECO:0000313" key="2">
    <source>
        <dbReference type="EMBL" id="QCW81035.1"/>
    </source>
</evidence>